<dbReference type="Proteomes" id="UP000001420">
    <property type="component" value="Chromosome"/>
</dbReference>
<dbReference type="HOGENOM" id="CLU_2452206_0_0_3"/>
<keyword evidence="1" id="KW-1133">Transmembrane helix</keyword>
<evidence type="ECO:0000256" key="1">
    <source>
        <dbReference type="SAM" id="Phobius"/>
    </source>
</evidence>
<evidence type="ECO:0000313" key="3">
    <source>
        <dbReference type="Proteomes" id="UP000001420"/>
    </source>
</evidence>
<dbReference type="KEGG" id="pma:Pro_1003"/>
<dbReference type="STRING" id="167539.Pro_1003"/>
<keyword evidence="1" id="KW-0472">Membrane</keyword>
<accession>Q7VBT9</accession>
<dbReference type="AlphaFoldDB" id="Q7VBT9"/>
<keyword evidence="1" id="KW-0812">Transmembrane</keyword>
<proteinExistence type="predicted"/>
<protein>
    <submittedName>
        <fullName evidence="2">Uncharacterized protein</fullName>
    </submittedName>
</protein>
<organism evidence="2 3">
    <name type="scientific">Prochlorococcus marinus (strain SARG / CCMP1375 / SS120)</name>
    <dbReference type="NCBI Taxonomy" id="167539"/>
    <lineage>
        <taxon>Bacteria</taxon>
        <taxon>Bacillati</taxon>
        <taxon>Cyanobacteriota</taxon>
        <taxon>Cyanophyceae</taxon>
        <taxon>Synechococcales</taxon>
        <taxon>Prochlorococcaceae</taxon>
        <taxon>Prochlorococcus</taxon>
    </lineage>
</organism>
<dbReference type="EMBL" id="AE017126">
    <property type="protein sequence ID" value="AAQ00048.1"/>
    <property type="molecule type" value="Genomic_DNA"/>
</dbReference>
<evidence type="ECO:0000313" key="2">
    <source>
        <dbReference type="EMBL" id="AAQ00048.1"/>
    </source>
</evidence>
<feature type="transmembrane region" description="Helical" evidence="1">
    <location>
        <begin position="16"/>
        <end position="37"/>
    </location>
</feature>
<reference evidence="2 3" key="1">
    <citation type="journal article" date="2003" name="Proc. Natl. Acad. Sci. U.S.A.">
        <title>Genome sequence of the cyanobacterium Prochlorococcus marinus SS120, a nearly minimal oxyphototrophic genome.</title>
        <authorList>
            <person name="Dufresne A."/>
            <person name="Salanoubat M."/>
            <person name="Partensky F."/>
            <person name="Artiguenave F."/>
            <person name="Axmann I.M."/>
            <person name="Barbe V."/>
            <person name="Duprat S."/>
            <person name="Galperin M.Y."/>
            <person name="Koonin E.V."/>
            <person name="Le Gall F."/>
            <person name="Makarova K.S."/>
            <person name="Ostrowski M."/>
            <person name="Oztas S."/>
            <person name="Robert C."/>
            <person name="Rogozin I.B."/>
            <person name="Scanlan D.J."/>
            <person name="Tandeau de Marsac N."/>
            <person name="Weissenbach J."/>
            <person name="Wincker P."/>
            <person name="Wolf Y.I."/>
            <person name="Hess W.R."/>
        </authorList>
    </citation>
    <scope>NUCLEOTIDE SEQUENCE [LARGE SCALE GENOMIC DNA]</scope>
    <source>
        <strain evidence="3">SARG / CCMP1375 / SS120</strain>
    </source>
</reference>
<name>Q7VBT9_PROMA</name>
<sequence>MQMIKDKLSCSEKIRIYLYPSLTIFAMAFFTTLFFPISEEFKNKTKCTLLANKHLVKTMSELRVINSGLTRQEIGFVRAYQMCNSPIDI</sequence>
<dbReference type="EnsemblBacteria" id="AAQ00048">
    <property type="protein sequence ID" value="AAQ00048"/>
    <property type="gene ID" value="Pro_1003"/>
</dbReference>
<gene>
    <name evidence="2" type="ordered locus">Pro_1003</name>
</gene>
<keyword evidence="3" id="KW-1185">Reference proteome</keyword>